<protein>
    <recommendedName>
        <fullName evidence="3">Lipoprotein</fullName>
    </recommendedName>
</protein>
<dbReference type="EMBL" id="BAABBR010000001">
    <property type="protein sequence ID" value="GAA4031165.1"/>
    <property type="molecule type" value="Genomic_DNA"/>
</dbReference>
<name>A0ABP7TUD2_9SPHN</name>
<evidence type="ECO:0000313" key="2">
    <source>
        <dbReference type="Proteomes" id="UP001424459"/>
    </source>
</evidence>
<evidence type="ECO:0008006" key="3">
    <source>
        <dbReference type="Google" id="ProtNLM"/>
    </source>
</evidence>
<evidence type="ECO:0000313" key="1">
    <source>
        <dbReference type="EMBL" id="GAA4031165.1"/>
    </source>
</evidence>
<accession>A0ABP7TUD2</accession>
<organism evidence="1 2">
    <name type="scientific">Sphingomonas rosea</name>
    <dbReference type="NCBI Taxonomy" id="335605"/>
    <lineage>
        <taxon>Bacteria</taxon>
        <taxon>Pseudomonadati</taxon>
        <taxon>Pseudomonadota</taxon>
        <taxon>Alphaproteobacteria</taxon>
        <taxon>Sphingomonadales</taxon>
        <taxon>Sphingomonadaceae</taxon>
        <taxon>Sphingomonas</taxon>
    </lineage>
</organism>
<reference evidence="2" key="1">
    <citation type="journal article" date="2019" name="Int. J. Syst. Evol. Microbiol.">
        <title>The Global Catalogue of Microorganisms (GCM) 10K type strain sequencing project: providing services to taxonomists for standard genome sequencing and annotation.</title>
        <authorList>
            <consortium name="The Broad Institute Genomics Platform"/>
            <consortium name="The Broad Institute Genome Sequencing Center for Infectious Disease"/>
            <person name="Wu L."/>
            <person name="Ma J."/>
        </authorList>
    </citation>
    <scope>NUCLEOTIDE SEQUENCE [LARGE SCALE GENOMIC DNA]</scope>
    <source>
        <strain evidence="2">JCM 17564</strain>
    </source>
</reference>
<comment type="caution">
    <text evidence="1">The sequence shown here is derived from an EMBL/GenBank/DDBJ whole genome shotgun (WGS) entry which is preliminary data.</text>
</comment>
<gene>
    <name evidence="1" type="ORF">GCM10022281_08340</name>
</gene>
<keyword evidence="2" id="KW-1185">Reference proteome</keyword>
<sequence>MGGQEDFGRLCGGPRLLAILGALASTSCARETPSRDQVERVERALSQAPCVGDLGRWLRSYRYAAAPPRNQTVLRNVILFDLIRGPGVKPGRQVVAAQSYSVDGEGWKLSGSYRLSSSSLRVEGCTYDLPR</sequence>
<proteinExistence type="predicted"/>
<dbReference type="Proteomes" id="UP001424459">
    <property type="component" value="Unassembled WGS sequence"/>
</dbReference>